<keyword evidence="1" id="KW-0472">Membrane</keyword>
<keyword evidence="3" id="KW-1185">Reference proteome</keyword>
<dbReference type="KEGG" id="jeo:JMA_08880"/>
<feature type="transmembrane region" description="Helical" evidence="1">
    <location>
        <begin position="6"/>
        <end position="21"/>
    </location>
</feature>
<name>A0A0B5AII8_9BACL</name>
<protein>
    <submittedName>
        <fullName evidence="2">MFS transporter</fullName>
    </submittedName>
</protein>
<dbReference type="STRING" id="1508404.JMA_08880"/>
<reference evidence="2 3" key="1">
    <citation type="submission" date="2014-08" db="EMBL/GenBank/DDBJ databases">
        <title>Complete genome of a marine bacteria Jeotgalibacillus malaysiensis.</title>
        <authorList>
            <person name="Yaakop A.S."/>
            <person name="Chan K.-G."/>
            <person name="Goh K.M."/>
        </authorList>
    </citation>
    <scope>NUCLEOTIDE SEQUENCE [LARGE SCALE GENOMIC DNA]</scope>
    <source>
        <strain evidence="2 3">D5</strain>
    </source>
</reference>
<dbReference type="OrthoDB" id="2453318at2"/>
<feature type="transmembrane region" description="Helical" evidence="1">
    <location>
        <begin position="68"/>
        <end position="87"/>
    </location>
</feature>
<keyword evidence="1" id="KW-1133">Transmembrane helix</keyword>
<dbReference type="HOGENOM" id="CLU_185957_0_0_9"/>
<feature type="transmembrane region" description="Helical" evidence="1">
    <location>
        <begin position="28"/>
        <end position="48"/>
    </location>
</feature>
<evidence type="ECO:0000256" key="1">
    <source>
        <dbReference type="SAM" id="Phobius"/>
    </source>
</evidence>
<gene>
    <name evidence="2" type="ORF">JMA_08880</name>
</gene>
<dbReference type="EMBL" id="CP009416">
    <property type="protein sequence ID" value="AJD90205.1"/>
    <property type="molecule type" value="Genomic_DNA"/>
</dbReference>
<proteinExistence type="predicted"/>
<dbReference type="AlphaFoldDB" id="A0A0B5AII8"/>
<sequence length="100" mass="10984">MWIILGLIAIVATLLNIYLFSKGKDYKLAMAAAISLTALTLCAEISFIAGQAAREDWSAVGEVVNYQWALWVLTGASIFINVLPVFLEKKDHKKRLNAAS</sequence>
<dbReference type="Proteomes" id="UP000031449">
    <property type="component" value="Chromosome"/>
</dbReference>
<organism evidence="2 3">
    <name type="scientific">Jeotgalibacillus malaysiensis</name>
    <dbReference type="NCBI Taxonomy" id="1508404"/>
    <lineage>
        <taxon>Bacteria</taxon>
        <taxon>Bacillati</taxon>
        <taxon>Bacillota</taxon>
        <taxon>Bacilli</taxon>
        <taxon>Bacillales</taxon>
        <taxon>Caryophanaceae</taxon>
        <taxon>Jeotgalibacillus</taxon>
    </lineage>
</organism>
<dbReference type="BioCyc" id="JESP1508404:G14D9-10120-MONOMER"/>
<accession>A0A0B5AII8</accession>
<evidence type="ECO:0000313" key="2">
    <source>
        <dbReference type="EMBL" id="AJD90205.1"/>
    </source>
</evidence>
<keyword evidence="1" id="KW-0812">Transmembrane</keyword>
<evidence type="ECO:0000313" key="3">
    <source>
        <dbReference type="Proteomes" id="UP000031449"/>
    </source>
</evidence>